<gene>
    <name evidence="1" type="ORF">SYNTR_0886</name>
</gene>
<proteinExistence type="predicted"/>
<accession>A0A6I6DAX2</accession>
<dbReference type="RefSeq" id="WP_156203371.1">
    <property type="nucleotide sequence ID" value="NZ_CP046457.1"/>
</dbReference>
<protein>
    <submittedName>
        <fullName evidence="1">Uncharacterized protein</fullName>
    </submittedName>
</protein>
<reference evidence="2" key="1">
    <citation type="journal article" date="2019" name="Microbiology">
        <title>Complete Genome Sequence of an Uncultured Bacterium of the Candidate Phylum Bipolaricaulota.</title>
        <authorList>
            <person name="Kadnikov V.V."/>
            <person name="Mardanov A.V."/>
            <person name="Beletsky A.V."/>
            <person name="Frank Y.A."/>
            <person name="Karnachuk O.V."/>
            <person name="Ravin N.V."/>
        </authorList>
    </citation>
    <scope>NUCLEOTIDE SEQUENCE [LARGE SCALE GENOMIC DNA]</scope>
</reference>
<dbReference type="OrthoDB" id="9554296at2"/>
<keyword evidence="2" id="KW-1185">Reference proteome</keyword>
<dbReference type="AlphaFoldDB" id="A0A6I6DAX2"/>
<sequence>MGDKDFKKSFLNSMFDTFDDVHRYFVPEVNSGSEDLISIVDDLKEAGFRLV</sequence>
<evidence type="ECO:0000313" key="1">
    <source>
        <dbReference type="EMBL" id="QGT99479.1"/>
    </source>
</evidence>
<name>A0A6I6DAX2_9FIRM</name>
<dbReference type="Proteomes" id="UP000426444">
    <property type="component" value="Chromosome"/>
</dbReference>
<dbReference type="KEGG" id="salq:SYNTR_0886"/>
<dbReference type="EMBL" id="CP046457">
    <property type="protein sequence ID" value="QGT99479.1"/>
    <property type="molecule type" value="Genomic_DNA"/>
</dbReference>
<evidence type="ECO:0000313" key="2">
    <source>
        <dbReference type="Proteomes" id="UP000426444"/>
    </source>
</evidence>
<organism evidence="1 2">
    <name type="scientific">Candidatus Syntrophocurvum alkaliphilum</name>
    <dbReference type="NCBI Taxonomy" id="2293317"/>
    <lineage>
        <taxon>Bacteria</taxon>
        <taxon>Bacillati</taxon>
        <taxon>Bacillota</taxon>
        <taxon>Clostridia</taxon>
        <taxon>Eubacteriales</taxon>
        <taxon>Syntrophomonadaceae</taxon>
        <taxon>Candidatus Syntrophocurvum</taxon>
    </lineage>
</organism>